<name>A0A9D9H8H3_9BACT</name>
<dbReference type="Gene3D" id="3.90.550.10">
    <property type="entry name" value="Spore Coat Polysaccharide Biosynthesis Protein SpsA, Chain A"/>
    <property type="match status" value="1"/>
</dbReference>
<evidence type="ECO:0000313" key="2">
    <source>
        <dbReference type="EMBL" id="MBO8438758.1"/>
    </source>
</evidence>
<dbReference type="SUPFAM" id="SSF53448">
    <property type="entry name" value="Nucleotide-diphospho-sugar transferases"/>
    <property type="match status" value="1"/>
</dbReference>
<reference evidence="2" key="1">
    <citation type="submission" date="2020-10" db="EMBL/GenBank/DDBJ databases">
        <authorList>
            <person name="Gilroy R."/>
        </authorList>
    </citation>
    <scope>NUCLEOTIDE SEQUENCE</scope>
    <source>
        <strain evidence="2">G3-4614</strain>
    </source>
</reference>
<sequence>MTHKRNILVSIITPSYNQGRFIEETINSVLTQTYPNIEYILIDGGSTDNTMDIVKKYEDKINIIVHEKDKGQSDAINKGFRLAHGELVGWINSDDKLYPDCVEKIVGMYAEHPDGAIYYGTQIDVIDANSQKRKEWGTNIPDREYLLRKRYDVVQPGSFYRTDFVRQVGYLDETVHYCMDLDLFLKLLAKGKIYSYEAGTLAAIRVWGETKTSTGRQKFLKNIYDILIKHGASKYDRTVIKTRIDTVIFNIKDFLLKYFPFLEALKNKN</sequence>
<dbReference type="Proteomes" id="UP000823636">
    <property type="component" value="Unassembled WGS sequence"/>
</dbReference>
<evidence type="ECO:0000259" key="1">
    <source>
        <dbReference type="Pfam" id="PF00535"/>
    </source>
</evidence>
<reference evidence="2" key="2">
    <citation type="journal article" date="2021" name="PeerJ">
        <title>Extensive microbial diversity within the chicken gut microbiome revealed by metagenomics and culture.</title>
        <authorList>
            <person name="Gilroy R."/>
            <person name="Ravi A."/>
            <person name="Getino M."/>
            <person name="Pursley I."/>
            <person name="Horton D.L."/>
            <person name="Alikhan N.F."/>
            <person name="Baker D."/>
            <person name="Gharbi K."/>
            <person name="Hall N."/>
            <person name="Watson M."/>
            <person name="Adriaenssens E.M."/>
            <person name="Foster-Nyarko E."/>
            <person name="Jarju S."/>
            <person name="Secka A."/>
            <person name="Antonio M."/>
            <person name="Oren A."/>
            <person name="Chaudhuri R.R."/>
            <person name="La Ragione R."/>
            <person name="Hildebrand F."/>
            <person name="Pallen M.J."/>
        </authorList>
    </citation>
    <scope>NUCLEOTIDE SEQUENCE</scope>
    <source>
        <strain evidence="2">G3-4614</strain>
    </source>
</reference>
<dbReference type="EMBL" id="JADIMW010000080">
    <property type="protein sequence ID" value="MBO8438758.1"/>
    <property type="molecule type" value="Genomic_DNA"/>
</dbReference>
<proteinExistence type="predicted"/>
<gene>
    <name evidence="2" type="ORF">IAC54_07680</name>
</gene>
<dbReference type="GO" id="GO:0016758">
    <property type="term" value="F:hexosyltransferase activity"/>
    <property type="evidence" value="ECO:0007669"/>
    <property type="project" value="UniProtKB-ARBA"/>
</dbReference>
<dbReference type="PANTHER" id="PTHR22916:SF65">
    <property type="entry name" value="SLR1065 PROTEIN"/>
    <property type="match status" value="1"/>
</dbReference>
<dbReference type="InterPro" id="IPR001173">
    <property type="entry name" value="Glyco_trans_2-like"/>
</dbReference>
<dbReference type="InterPro" id="IPR029044">
    <property type="entry name" value="Nucleotide-diphossugar_trans"/>
</dbReference>
<dbReference type="PANTHER" id="PTHR22916">
    <property type="entry name" value="GLYCOSYLTRANSFERASE"/>
    <property type="match status" value="1"/>
</dbReference>
<dbReference type="AlphaFoldDB" id="A0A9D9H8H3"/>
<protein>
    <submittedName>
        <fullName evidence="2">Glycosyltransferase</fullName>
    </submittedName>
</protein>
<dbReference type="Pfam" id="PF00535">
    <property type="entry name" value="Glycos_transf_2"/>
    <property type="match status" value="1"/>
</dbReference>
<organism evidence="2 3">
    <name type="scientific">Candidatus Caccoplasma merdipullorum</name>
    <dbReference type="NCBI Taxonomy" id="2840718"/>
    <lineage>
        <taxon>Bacteria</taxon>
        <taxon>Pseudomonadati</taxon>
        <taxon>Bacteroidota</taxon>
        <taxon>Bacteroidia</taxon>
        <taxon>Bacteroidales</taxon>
        <taxon>Bacteroidaceae</taxon>
        <taxon>Bacteroidaceae incertae sedis</taxon>
        <taxon>Candidatus Caccoplasma</taxon>
    </lineage>
</organism>
<dbReference type="CDD" id="cd06433">
    <property type="entry name" value="GT_2_WfgS_like"/>
    <property type="match status" value="1"/>
</dbReference>
<evidence type="ECO:0000313" key="3">
    <source>
        <dbReference type="Proteomes" id="UP000823636"/>
    </source>
</evidence>
<comment type="caution">
    <text evidence="2">The sequence shown here is derived from an EMBL/GenBank/DDBJ whole genome shotgun (WGS) entry which is preliminary data.</text>
</comment>
<accession>A0A9D9H8H3</accession>
<feature type="domain" description="Glycosyltransferase 2-like" evidence="1">
    <location>
        <begin position="10"/>
        <end position="157"/>
    </location>
</feature>